<gene>
    <name evidence="3" type="ORF">A2U01_0000169</name>
</gene>
<keyword evidence="4" id="KW-1185">Reference proteome</keyword>
<reference evidence="3 4" key="1">
    <citation type="journal article" date="2018" name="Front. Plant Sci.">
        <title>Red Clover (Trifolium pratense) and Zigzag Clover (T. medium) - A Picture of Genomic Similarities and Differences.</title>
        <authorList>
            <person name="Dluhosova J."/>
            <person name="Istvanek J."/>
            <person name="Nedelnik J."/>
            <person name="Repkova J."/>
        </authorList>
    </citation>
    <scope>NUCLEOTIDE SEQUENCE [LARGE SCALE GENOMIC DNA]</scope>
    <source>
        <strain evidence="4">cv. 10/8</strain>
        <tissue evidence="3">Leaf</tissue>
    </source>
</reference>
<dbReference type="GO" id="GO:0003676">
    <property type="term" value="F:nucleic acid binding"/>
    <property type="evidence" value="ECO:0007669"/>
    <property type="project" value="InterPro"/>
</dbReference>
<keyword evidence="1" id="KW-0862">Zinc</keyword>
<dbReference type="Gene3D" id="4.10.60.10">
    <property type="entry name" value="Zinc finger, CCHC-type"/>
    <property type="match status" value="1"/>
</dbReference>
<dbReference type="PANTHER" id="PTHR34676:SF28">
    <property type="entry name" value="ZINC FINGER, CCHC-TYPE, RIBONUCLEASE H-LIKE DOMAIN, GAG-PRE-INTEGRASE DOMAIN PROTEIN-RELATED"/>
    <property type="match status" value="1"/>
</dbReference>
<comment type="caution">
    <text evidence="3">The sequence shown here is derived from an EMBL/GenBank/DDBJ whole genome shotgun (WGS) entry which is preliminary data.</text>
</comment>
<dbReference type="SMART" id="SM00343">
    <property type="entry name" value="ZnF_C2HC"/>
    <property type="match status" value="1"/>
</dbReference>
<dbReference type="SUPFAM" id="SSF57756">
    <property type="entry name" value="Retrovirus zinc finger-like domains"/>
    <property type="match status" value="1"/>
</dbReference>
<keyword evidence="1" id="KW-0863">Zinc-finger</keyword>
<dbReference type="InterPro" id="IPR054722">
    <property type="entry name" value="PolX-like_BBD"/>
</dbReference>
<evidence type="ECO:0000259" key="2">
    <source>
        <dbReference type="PROSITE" id="PS50158"/>
    </source>
</evidence>
<dbReference type="PROSITE" id="PS50158">
    <property type="entry name" value="ZF_CCHC"/>
    <property type="match status" value="1"/>
</dbReference>
<dbReference type="AlphaFoldDB" id="A0A392LWT5"/>
<evidence type="ECO:0000256" key="1">
    <source>
        <dbReference type="PROSITE-ProRule" id="PRU00047"/>
    </source>
</evidence>
<feature type="domain" description="CCHC-type" evidence="2">
    <location>
        <begin position="247"/>
        <end position="262"/>
    </location>
</feature>
<dbReference type="GO" id="GO:0008270">
    <property type="term" value="F:zinc ion binding"/>
    <property type="evidence" value="ECO:0007669"/>
    <property type="project" value="UniProtKB-KW"/>
</dbReference>
<dbReference type="Pfam" id="PF22936">
    <property type="entry name" value="Pol_BBD"/>
    <property type="match status" value="1"/>
</dbReference>
<evidence type="ECO:0000313" key="3">
    <source>
        <dbReference type="EMBL" id="MCH79420.1"/>
    </source>
</evidence>
<sequence>MATPKYISEGGSSTRPPLFEGTDYYYWKDKMELFLRSQDNNMWSVIEVGEYVPPPAKDSITPKPQEEWTTQESDRVLLNTKAKLFIKSALNREEHDRIMECKTAKEMWYTLQNHHEGSSRVKETRIDIGVRKFELFEMKEDESIDQMYGRLTVIINELNSLGKKYTPHERDKPTKKMIALESQTKECSQNIENECDEKFLQEDNEEEFALISRRIQRLMIRRNQMRNSFQGRRNNFKTEVDLSKIQCYGCNQFGHYKNDCPKTKQGRSLYQKKSFMTTWDDLDEPLDKDEQQEANMCLMTHSNQGEECLLASKKKPWYLDSGCSRHMTGDKQSFLSFEKKEGGSVTFGNNEQASIKGK</sequence>
<dbReference type="InterPro" id="IPR001878">
    <property type="entry name" value="Znf_CCHC"/>
</dbReference>
<accession>A0A392LWT5</accession>
<dbReference type="EMBL" id="LXQA010000101">
    <property type="protein sequence ID" value="MCH79420.1"/>
    <property type="molecule type" value="Genomic_DNA"/>
</dbReference>
<protein>
    <submittedName>
        <fullName evidence="3">Phytoalexin-deficient 4-2 protein</fullName>
    </submittedName>
</protein>
<dbReference type="Pfam" id="PF14223">
    <property type="entry name" value="Retrotran_gag_2"/>
    <property type="match status" value="1"/>
</dbReference>
<feature type="non-terminal residue" evidence="3">
    <location>
        <position position="358"/>
    </location>
</feature>
<organism evidence="3 4">
    <name type="scientific">Trifolium medium</name>
    <dbReference type="NCBI Taxonomy" id="97028"/>
    <lineage>
        <taxon>Eukaryota</taxon>
        <taxon>Viridiplantae</taxon>
        <taxon>Streptophyta</taxon>
        <taxon>Embryophyta</taxon>
        <taxon>Tracheophyta</taxon>
        <taxon>Spermatophyta</taxon>
        <taxon>Magnoliopsida</taxon>
        <taxon>eudicotyledons</taxon>
        <taxon>Gunneridae</taxon>
        <taxon>Pentapetalae</taxon>
        <taxon>rosids</taxon>
        <taxon>fabids</taxon>
        <taxon>Fabales</taxon>
        <taxon>Fabaceae</taxon>
        <taxon>Papilionoideae</taxon>
        <taxon>50 kb inversion clade</taxon>
        <taxon>NPAAA clade</taxon>
        <taxon>Hologalegina</taxon>
        <taxon>IRL clade</taxon>
        <taxon>Trifolieae</taxon>
        <taxon>Trifolium</taxon>
    </lineage>
</organism>
<proteinExistence type="predicted"/>
<dbReference type="PANTHER" id="PTHR34676">
    <property type="entry name" value="DUF4219 DOMAIN-CONTAINING PROTEIN-RELATED"/>
    <property type="match status" value="1"/>
</dbReference>
<dbReference type="Pfam" id="PF00098">
    <property type="entry name" value="zf-CCHC"/>
    <property type="match status" value="1"/>
</dbReference>
<evidence type="ECO:0000313" key="4">
    <source>
        <dbReference type="Proteomes" id="UP000265520"/>
    </source>
</evidence>
<name>A0A392LWT5_9FABA</name>
<keyword evidence="1" id="KW-0479">Metal-binding</keyword>
<dbReference type="InterPro" id="IPR036875">
    <property type="entry name" value="Znf_CCHC_sf"/>
</dbReference>
<dbReference type="Proteomes" id="UP000265520">
    <property type="component" value="Unassembled WGS sequence"/>
</dbReference>